<evidence type="ECO:0000313" key="3">
    <source>
        <dbReference type="Proteomes" id="UP000008784"/>
    </source>
</evidence>
<dbReference type="OrthoDB" id="10556974at2759"/>
<name>G1XHS6_ARTOA</name>
<dbReference type="RefSeq" id="XP_011124038.1">
    <property type="nucleotide sequence ID" value="XM_011125736.1"/>
</dbReference>
<organism evidence="2 3">
    <name type="scientific">Arthrobotrys oligospora (strain ATCC 24927 / CBS 115.81 / DSM 1491)</name>
    <name type="common">Nematode-trapping fungus</name>
    <name type="synonym">Didymozoophaga oligospora</name>
    <dbReference type="NCBI Taxonomy" id="756982"/>
    <lineage>
        <taxon>Eukaryota</taxon>
        <taxon>Fungi</taxon>
        <taxon>Dikarya</taxon>
        <taxon>Ascomycota</taxon>
        <taxon>Pezizomycotina</taxon>
        <taxon>Orbiliomycetes</taxon>
        <taxon>Orbiliales</taxon>
        <taxon>Orbiliaceae</taxon>
        <taxon>Orbilia</taxon>
        <taxon>Orbilia oligospora</taxon>
    </lineage>
</organism>
<feature type="region of interest" description="Disordered" evidence="1">
    <location>
        <begin position="210"/>
        <end position="242"/>
    </location>
</feature>
<dbReference type="HOGENOM" id="CLU_764992_0_0_1"/>
<sequence>MGLSIWLRNLVQGFCTILKRPETKFEAPLSGCGPSTQTQTQTQMQTQKRAHMQANASAVPPLQLLSSPARAVSIPASPKRLTKPNDWLPQLSVNPKERLLYPLPDTSPKPPPNTPTENSKFNLGVFDLFPRPPTQKVVHKQAVNPHAALQETLQCLQVRDPPFTSIQYTSVRRGRSQHTIEASQPQVISDMAKQSQASKVRRGLNKIPRMADQKHQGSISCEGDHRSRSPIDNRAARPESGTIPVDQLPKLITKHWECEKGGRVEELRRVSEGQRAPNSTMNAALPSPEVYRLSPRIRKSSFETLSTSSSLKTQNVPEETQIESSYTMDGVVDNTCDSIHPRTPRTVIAPTFAAAMFTDIHT</sequence>
<accession>G1XHS6</accession>
<dbReference type="EMBL" id="ADOT01000159">
    <property type="protein sequence ID" value="EGX47324.1"/>
    <property type="molecule type" value="Genomic_DNA"/>
</dbReference>
<reference evidence="2 3" key="1">
    <citation type="journal article" date="2011" name="PLoS Pathog.">
        <title>Genomic and proteomic analyses of the fungus Arthrobotrys oligospora provide insights into nematode-trap formation.</title>
        <authorList>
            <person name="Yang J."/>
            <person name="Wang L."/>
            <person name="Ji X."/>
            <person name="Feng Y."/>
            <person name="Li X."/>
            <person name="Zou C."/>
            <person name="Xu J."/>
            <person name="Ren Y."/>
            <person name="Mi Q."/>
            <person name="Wu J."/>
            <person name="Liu S."/>
            <person name="Liu Y."/>
            <person name="Huang X."/>
            <person name="Wang H."/>
            <person name="Niu X."/>
            <person name="Li J."/>
            <person name="Liang L."/>
            <person name="Luo Y."/>
            <person name="Ji K."/>
            <person name="Zhou W."/>
            <person name="Yu Z."/>
            <person name="Li G."/>
            <person name="Liu Y."/>
            <person name="Li L."/>
            <person name="Qiao M."/>
            <person name="Feng L."/>
            <person name="Zhang K.-Q."/>
        </authorList>
    </citation>
    <scope>NUCLEOTIDE SEQUENCE [LARGE SCALE GENOMIC DNA]</scope>
    <source>
        <strain evidence="3">ATCC 24927 / CBS 115.81 / DSM 1491</strain>
    </source>
</reference>
<proteinExistence type="predicted"/>
<feature type="compositionally biased region" description="Basic and acidic residues" evidence="1">
    <location>
        <begin position="222"/>
        <end position="237"/>
    </location>
</feature>
<feature type="region of interest" description="Disordered" evidence="1">
    <location>
        <begin position="29"/>
        <end position="54"/>
    </location>
</feature>
<gene>
    <name evidence="2" type="ORF">AOL_s00088g39</name>
</gene>
<dbReference type="Proteomes" id="UP000008784">
    <property type="component" value="Unassembled WGS sequence"/>
</dbReference>
<evidence type="ECO:0000313" key="2">
    <source>
        <dbReference type="EMBL" id="EGX47324.1"/>
    </source>
</evidence>
<protein>
    <submittedName>
        <fullName evidence="2">Uncharacterized protein</fullName>
    </submittedName>
</protein>
<comment type="caution">
    <text evidence="2">The sequence shown here is derived from an EMBL/GenBank/DDBJ whole genome shotgun (WGS) entry which is preliminary data.</text>
</comment>
<dbReference type="GeneID" id="22895017"/>
<keyword evidence="3" id="KW-1185">Reference proteome</keyword>
<dbReference type="InParanoid" id="G1XHS6"/>
<evidence type="ECO:0000256" key="1">
    <source>
        <dbReference type="SAM" id="MobiDB-lite"/>
    </source>
</evidence>
<feature type="compositionally biased region" description="Low complexity" evidence="1">
    <location>
        <begin position="36"/>
        <end position="47"/>
    </location>
</feature>
<dbReference type="AlphaFoldDB" id="G1XHS6"/>